<accession>A0A6J5SX33</accession>
<gene>
    <name evidence="1" type="ORF">UFOVP1615_18</name>
</gene>
<reference evidence="1" key="1">
    <citation type="submission" date="2020-05" db="EMBL/GenBank/DDBJ databases">
        <authorList>
            <person name="Chiriac C."/>
            <person name="Salcher M."/>
            <person name="Ghai R."/>
            <person name="Kavagutti S V."/>
        </authorList>
    </citation>
    <scope>NUCLEOTIDE SEQUENCE</scope>
</reference>
<proteinExistence type="predicted"/>
<dbReference type="EMBL" id="LR797481">
    <property type="protein sequence ID" value="CAB4219526.1"/>
    <property type="molecule type" value="Genomic_DNA"/>
</dbReference>
<organism evidence="1">
    <name type="scientific">uncultured Caudovirales phage</name>
    <dbReference type="NCBI Taxonomy" id="2100421"/>
    <lineage>
        <taxon>Viruses</taxon>
        <taxon>Duplodnaviria</taxon>
        <taxon>Heunggongvirae</taxon>
        <taxon>Uroviricota</taxon>
        <taxon>Caudoviricetes</taxon>
        <taxon>Peduoviridae</taxon>
        <taxon>Maltschvirus</taxon>
        <taxon>Maltschvirus maltsch</taxon>
    </lineage>
</organism>
<evidence type="ECO:0000313" key="1">
    <source>
        <dbReference type="EMBL" id="CAB4219526.1"/>
    </source>
</evidence>
<sequence>MNGKCNCCEQHKDLRLGFCFECCELESIIADGTDMYNNEIPKNEGLSQSMNKLKYIIIKLKPQGGNTK</sequence>
<protein>
    <submittedName>
        <fullName evidence="1">Uncharacterized protein</fullName>
    </submittedName>
</protein>
<name>A0A6J5SX33_9CAUD</name>